<dbReference type="Proteomes" id="UP000199515">
    <property type="component" value="Unassembled WGS sequence"/>
</dbReference>
<dbReference type="InterPro" id="IPR002692">
    <property type="entry name" value="S45"/>
</dbReference>
<dbReference type="PROSITE" id="PS50022">
    <property type="entry name" value="FA58C_3"/>
    <property type="match status" value="1"/>
</dbReference>
<dbReference type="STRING" id="589385.SAMN05421504_1021107"/>
<evidence type="ECO:0000313" key="5">
    <source>
        <dbReference type="EMBL" id="SDX34601.1"/>
    </source>
</evidence>
<feature type="signal peptide" evidence="3">
    <location>
        <begin position="1"/>
        <end position="28"/>
    </location>
</feature>
<dbReference type="Gene3D" id="3.60.20.10">
    <property type="entry name" value="Glutamine Phosphoribosylpyrophosphate, subunit 1, domain 1"/>
    <property type="match status" value="2"/>
</dbReference>
<comment type="similarity">
    <text evidence="1">Belongs to the peptidase S45 family.</text>
</comment>
<dbReference type="GO" id="GO:0017000">
    <property type="term" value="P:antibiotic biosynthetic process"/>
    <property type="evidence" value="ECO:0007669"/>
    <property type="project" value="InterPro"/>
</dbReference>
<dbReference type="OrthoDB" id="5240333at2"/>
<reference evidence="5 6" key="1">
    <citation type="submission" date="2016-10" db="EMBL/GenBank/DDBJ databases">
        <authorList>
            <person name="de Groot N.N."/>
        </authorList>
    </citation>
    <scope>NUCLEOTIDE SEQUENCE [LARGE SCALE GENOMIC DNA]</scope>
    <source>
        <strain evidence="5 6">CPCC 202699</strain>
    </source>
</reference>
<dbReference type="SUPFAM" id="SSF49785">
    <property type="entry name" value="Galactose-binding domain-like"/>
    <property type="match status" value="1"/>
</dbReference>
<dbReference type="InterPro" id="IPR029055">
    <property type="entry name" value="Ntn_hydrolases_N"/>
</dbReference>
<dbReference type="Pfam" id="PF01804">
    <property type="entry name" value="Penicil_amidase"/>
    <property type="match status" value="1"/>
</dbReference>
<organism evidence="5 6">
    <name type="scientific">Amycolatopsis xylanica</name>
    <dbReference type="NCBI Taxonomy" id="589385"/>
    <lineage>
        <taxon>Bacteria</taxon>
        <taxon>Bacillati</taxon>
        <taxon>Actinomycetota</taxon>
        <taxon>Actinomycetes</taxon>
        <taxon>Pseudonocardiales</taxon>
        <taxon>Pseudonocardiaceae</taxon>
        <taxon>Amycolatopsis</taxon>
    </lineage>
</organism>
<dbReference type="InterPro" id="IPR023343">
    <property type="entry name" value="Penicillin_amidase_dom1"/>
</dbReference>
<proteinExistence type="inferred from homology"/>
<dbReference type="EMBL" id="FNON01000002">
    <property type="protein sequence ID" value="SDX34601.1"/>
    <property type="molecule type" value="Genomic_DNA"/>
</dbReference>
<dbReference type="Gene3D" id="2.60.120.260">
    <property type="entry name" value="Galactose-binding domain-like"/>
    <property type="match status" value="1"/>
</dbReference>
<evidence type="ECO:0000256" key="1">
    <source>
        <dbReference type="ARBA" id="ARBA00006586"/>
    </source>
</evidence>
<name>A0A1H3AYW9_9PSEU</name>
<sequence length="1069" mass="114250">MPGRMKILVALSALTAASVITTTPQATAAPLIAPNDYCLGQCNDIVPPGENGNATLADILAHKAFGTRPAHASDQLPKYAGLADGYKTLTTSTISKFFNDSSFGVPADQVESTTKPRADVTITRDKATGVPHIVGTTRAGTTFGAGFAAAQDRLWLMDVMRHVGRGQVTPFAGGAPSNRSLEQSFFSSAPYTEAELLDQINKVAASGPRGAQALADAKSYIEGVNKYITDSHAGRYFPGEYVLTGHVDSITNVGTIDPFTLTDLVVLASVVGAQFGAGGGGEVQQAVAKMALQEKYGLEQGEKVWQSLRSEDDPETVKTVHDGQTFPYGKTPANPQGLAMPDKGTVTGQQLVFDPTESAVAPATERVAAPKELEPARGMYDNGVLPANLLTEKHGMSNALVVSGSKTASGHPVAVFGPQTGYFAPQLLMLQELQGPGISARGASFAGISFYVLLGRGQDYSWSATSAGQDITDTYALELCDPSGKPATKESNYYRFKGQCLPMDTIERKNAWKPSVADSTAAGSYTLRSYRTKYGPVTSRALVGGKPVAYTSLRSTFFHEVDSIVGFQEFNDPDFVHGAKDFQRAAQDVNYTFNWFYADSKDVAYYNSGSNPVRQSTVDPSMPVKADAGFDWQGWDPNGNKATYTPPSQHPQSINQDYYVSWNNAQANGYAAGGADKSSVHRADLLDVRVKQLISSGTKVTRVNLTQAMEEAALTDLRAEKVLPQLLRVIDKAPVTGPAADAVAKLKAWLAAGAKRAETTPGSKTYAYADAIRIIDAWWPLLVAAEFKPGMGDAAYKAMTDVLQINQSPSGWQNEEPGQHHGQPHQGSAYQSGWWGYVHKDIRSILGDPVAGPLGAKYCGGGDVTACRQVLLDSLAAAAAQPATTVYPADGICSAGDQWCLDSLAHTALGGITHDKISTQNRPTFQQVVEFPSARGVAVSNTAANKVASATSYEKGWFNLPPANAVDENQSTRWASDWSDQQSLTVDLGSAQPVSRVIMRWEAAYGRAYKIQLSDDGQNWRDAASIVDGDGGVDNVSFATSTARYVRMAGVQRGTNHGYSLYDFEVYSH</sequence>
<keyword evidence="3" id="KW-0732">Signal</keyword>
<evidence type="ECO:0000256" key="3">
    <source>
        <dbReference type="SAM" id="SignalP"/>
    </source>
</evidence>
<dbReference type="Pfam" id="PF22633">
    <property type="entry name" value="F5_F8_type_C_2"/>
    <property type="match status" value="1"/>
</dbReference>
<feature type="chain" id="PRO_5011776539" evidence="3">
    <location>
        <begin position="29"/>
        <end position="1069"/>
    </location>
</feature>
<dbReference type="InterPro" id="IPR008979">
    <property type="entry name" value="Galactose-bd-like_sf"/>
</dbReference>
<dbReference type="SUPFAM" id="SSF56235">
    <property type="entry name" value="N-terminal nucleophile aminohydrolases (Ntn hydrolases)"/>
    <property type="match status" value="1"/>
</dbReference>
<dbReference type="AlphaFoldDB" id="A0A1H3AYW9"/>
<feature type="region of interest" description="Disordered" evidence="2">
    <location>
        <begin position="808"/>
        <end position="827"/>
    </location>
</feature>
<protein>
    <submittedName>
        <fullName evidence="5">Acyl-homoserine lactone (AHL) acylase PvdQ</fullName>
    </submittedName>
</protein>
<accession>A0A1H3AYW9</accession>
<evidence type="ECO:0000259" key="4">
    <source>
        <dbReference type="PROSITE" id="PS50022"/>
    </source>
</evidence>
<feature type="domain" description="F5/8 type C" evidence="4">
    <location>
        <begin position="929"/>
        <end position="1069"/>
    </location>
</feature>
<evidence type="ECO:0000313" key="6">
    <source>
        <dbReference type="Proteomes" id="UP000199515"/>
    </source>
</evidence>
<dbReference type="Gene3D" id="1.10.439.10">
    <property type="entry name" value="Penicillin Amidohydrolase, domain 1"/>
    <property type="match status" value="1"/>
</dbReference>
<dbReference type="InterPro" id="IPR000421">
    <property type="entry name" value="FA58C"/>
</dbReference>
<keyword evidence="6" id="KW-1185">Reference proteome</keyword>
<dbReference type="PANTHER" id="PTHR34218:SF4">
    <property type="entry name" value="ACYL-HOMOSERINE LACTONE ACYLASE QUIP"/>
    <property type="match status" value="1"/>
</dbReference>
<dbReference type="GO" id="GO:0016811">
    <property type="term" value="F:hydrolase activity, acting on carbon-nitrogen (but not peptide) bonds, in linear amides"/>
    <property type="evidence" value="ECO:0007669"/>
    <property type="project" value="InterPro"/>
</dbReference>
<dbReference type="PANTHER" id="PTHR34218">
    <property type="entry name" value="PEPTIDASE S45 PENICILLIN AMIDASE"/>
    <property type="match status" value="1"/>
</dbReference>
<gene>
    <name evidence="5" type="ORF">SAMN05421504_1021107</name>
</gene>
<evidence type="ECO:0000256" key="2">
    <source>
        <dbReference type="SAM" id="MobiDB-lite"/>
    </source>
</evidence>
<dbReference type="RefSeq" id="WP_091288910.1">
    <property type="nucleotide sequence ID" value="NZ_FNON01000002.1"/>
</dbReference>